<feature type="compositionally biased region" description="Basic residues" evidence="1">
    <location>
        <begin position="58"/>
        <end position="69"/>
    </location>
</feature>
<evidence type="ECO:0000313" key="3">
    <source>
        <dbReference type="Proteomes" id="UP001501867"/>
    </source>
</evidence>
<feature type="region of interest" description="Disordered" evidence="1">
    <location>
        <begin position="1"/>
        <end position="24"/>
    </location>
</feature>
<feature type="compositionally biased region" description="Basic and acidic residues" evidence="1">
    <location>
        <begin position="1"/>
        <end position="14"/>
    </location>
</feature>
<feature type="region of interest" description="Disordered" evidence="1">
    <location>
        <begin position="38"/>
        <end position="95"/>
    </location>
</feature>
<evidence type="ECO:0008006" key="4">
    <source>
        <dbReference type="Google" id="ProtNLM"/>
    </source>
</evidence>
<dbReference type="InterPro" id="IPR014756">
    <property type="entry name" value="Ig_E-set"/>
</dbReference>
<reference evidence="2 3" key="1">
    <citation type="journal article" date="2019" name="Int. J. Syst. Evol. Microbiol.">
        <title>The Global Catalogue of Microorganisms (GCM) 10K type strain sequencing project: providing services to taxonomists for standard genome sequencing and annotation.</title>
        <authorList>
            <consortium name="The Broad Institute Genomics Platform"/>
            <consortium name="The Broad Institute Genome Sequencing Center for Infectious Disease"/>
            <person name="Wu L."/>
            <person name="Ma J."/>
        </authorList>
    </citation>
    <scope>NUCLEOTIDE SEQUENCE [LARGE SCALE GENOMIC DNA]</scope>
    <source>
        <strain evidence="2 3">JCM 4505</strain>
    </source>
</reference>
<dbReference type="CDD" id="cd07184">
    <property type="entry name" value="E_set_Isoamylase_like_N"/>
    <property type="match status" value="1"/>
</dbReference>
<dbReference type="EMBL" id="BAAABV010000038">
    <property type="protein sequence ID" value="GAA0325560.1"/>
    <property type="molecule type" value="Genomic_DNA"/>
</dbReference>
<comment type="caution">
    <text evidence="2">The sequence shown here is derived from an EMBL/GenBank/DDBJ whole genome shotgun (WGS) entry which is preliminary data.</text>
</comment>
<sequence length="138" mass="15182">MRPCQDAKPRRLRWEGNAGLPSGASACDVGTCGPRWLGTRSADLEHPHAGTHPAQNPHRGHLNPARRHSPGPVSVVGDFNDWQPGTHTLTPRKDGKRAVTVKLPDENTYAFRYLAAGDHWFNDESADDHDGPNSRLHT</sequence>
<dbReference type="InterPro" id="IPR013783">
    <property type="entry name" value="Ig-like_fold"/>
</dbReference>
<keyword evidence="3" id="KW-1185">Reference proteome</keyword>
<name>A0ABN0W5C4_9ACTN</name>
<evidence type="ECO:0000313" key="2">
    <source>
        <dbReference type="EMBL" id="GAA0325560.1"/>
    </source>
</evidence>
<protein>
    <recommendedName>
        <fullName evidence="4">Glycoside hydrolase family 13 N-terminal domain-containing protein</fullName>
    </recommendedName>
</protein>
<proteinExistence type="predicted"/>
<dbReference type="SUPFAM" id="SSF81296">
    <property type="entry name" value="E set domains"/>
    <property type="match status" value="1"/>
</dbReference>
<evidence type="ECO:0000256" key="1">
    <source>
        <dbReference type="SAM" id="MobiDB-lite"/>
    </source>
</evidence>
<accession>A0ABN0W5C4</accession>
<gene>
    <name evidence="2" type="ORF">GCM10010302_75880</name>
</gene>
<dbReference type="Proteomes" id="UP001501867">
    <property type="component" value="Unassembled WGS sequence"/>
</dbReference>
<dbReference type="PROSITE" id="PS51257">
    <property type="entry name" value="PROKAR_LIPOPROTEIN"/>
    <property type="match status" value="1"/>
</dbReference>
<dbReference type="Gene3D" id="2.60.40.10">
    <property type="entry name" value="Immunoglobulins"/>
    <property type="match status" value="1"/>
</dbReference>
<organism evidence="2 3">
    <name type="scientific">Streptomyces polychromogenes</name>
    <dbReference type="NCBI Taxonomy" id="67342"/>
    <lineage>
        <taxon>Bacteria</taxon>
        <taxon>Bacillati</taxon>
        <taxon>Actinomycetota</taxon>
        <taxon>Actinomycetes</taxon>
        <taxon>Kitasatosporales</taxon>
        <taxon>Streptomycetaceae</taxon>
        <taxon>Streptomyces</taxon>
    </lineage>
</organism>